<reference evidence="7" key="1">
    <citation type="submission" date="2016-10" db="EMBL/GenBank/DDBJ databases">
        <authorList>
            <person name="Varghese N."/>
            <person name="Submissions S."/>
        </authorList>
    </citation>
    <scope>NUCLEOTIDE SEQUENCE [LARGE SCALE GENOMIC DNA]</scope>
    <source>
        <strain evidence="7">YR281</strain>
    </source>
</reference>
<evidence type="ECO:0000313" key="8">
    <source>
        <dbReference type="Proteomes" id="UP000198900"/>
    </source>
</evidence>
<evidence type="ECO:0000313" key="7">
    <source>
        <dbReference type="EMBL" id="SDI93830.1"/>
    </source>
</evidence>
<name>A0A7Z7FKN4_9BURK</name>
<keyword evidence="4 6" id="KW-1133">Transmembrane helix</keyword>
<feature type="transmembrane region" description="Helical" evidence="6">
    <location>
        <begin position="348"/>
        <end position="371"/>
    </location>
</feature>
<dbReference type="InterPro" id="IPR002797">
    <property type="entry name" value="Polysacc_synth"/>
</dbReference>
<evidence type="ECO:0000256" key="2">
    <source>
        <dbReference type="ARBA" id="ARBA00022475"/>
    </source>
</evidence>
<dbReference type="RefSeq" id="WP_091787185.1">
    <property type="nucleotide sequence ID" value="NZ_FNDI01000027.1"/>
</dbReference>
<evidence type="ECO:0000256" key="5">
    <source>
        <dbReference type="ARBA" id="ARBA00023136"/>
    </source>
</evidence>
<comment type="subcellular location">
    <subcellularLocation>
        <location evidence="1">Cell membrane</location>
        <topology evidence="1">Multi-pass membrane protein</topology>
    </subcellularLocation>
</comment>
<feature type="transmembrane region" description="Helical" evidence="6">
    <location>
        <begin position="100"/>
        <end position="118"/>
    </location>
</feature>
<dbReference type="AlphaFoldDB" id="A0A7Z7FKN4"/>
<feature type="transmembrane region" description="Helical" evidence="6">
    <location>
        <begin position="271"/>
        <end position="293"/>
    </location>
</feature>
<feature type="transmembrane region" description="Helical" evidence="6">
    <location>
        <begin position="193"/>
        <end position="211"/>
    </location>
</feature>
<dbReference type="GO" id="GO:0005886">
    <property type="term" value="C:plasma membrane"/>
    <property type="evidence" value="ECO:0007669"/>
    <property type="project" value="UniProtKB-SubCell"/>
</dbReference>
<organism evidence="7 8">
    <name type="scientific">Paraburkholderia steynii</name>
    <dbReference type="NCBI Taxonomy" id="1245441"/>
    <lineage>
        <taxon>Bacteria</taxon>
        <taxon>Pseudomonadati</taxon>
        <taxon>Pseudomonadota</taxon>
        <taxon>Betaproteobacteria</taxon>
        <taxon>Burkholderiales</taxon>
        <taxon>Burkholderiaceae</taxon>
        <taxon>Paraburkholderia</taxon>
    </lineage>
</organism>
<feature type="transmembrane region" description="Helical" evidence="6">
    <location>
        <begin position="314"/>
        <end position="333"/>
    </location>
</feature>
<feature type="transmembrane region" description="Helical" evidence="6">
    <location>
        <begin position="383"/>
        <end position="410"/>
    </location>
</feature>
<dbReference type="EMBL" id="FNDI01000027">
    <property type="protein sequence ID" value="SDI93830.1"/>
    <property type="molecule type" value="Genomic_DNA"/>
</dbReference>
<keyword evidence="8" id="KW-1185">Reference proteome</keyword>
<feature type="transmembrane region" description="Helical" evidence="6">
    <location>
        <begin position="232"/>
        <end position="259"/>
    </location>
</feature>
<dbReference type="PANTHER" id="PTHR30250:SF11">
    <property type="entry name" value="O-ANTIGEN TRANSPORTER-RELATED"/>
    <property type="match status" value="1"/>
</dbReference>
<evidence type="ECO:0000256" key="6">
    <source>
        <dbReference type="SAM" id="Phobius"/>
    </source>
</evidence>
<accession>A0A7Z7FKN4</accession>
<gene>
    <name evidence="7" type="ORF">SAMN04487926_127127</name>
</gene>
<protein>
    <submittedName>
        <fullName evidence="7">Membrane protein involved in the export of O-antigen and teichoic acid</fullName>
    </submittedName>
</protein>
<evidence type="ECO:0000256" key="1">
    <source>
        <dbReference type="ARBA" id="ARBA00004651"/>
    </source>
</evidence>
<keyword evidence="5 6" id="KW-0472">Membrane</keyword>
<feature type="transmembrane region" description="Helical" evidence="6">
    <location>
        <begin position="166"/>
        <end position="187"/>
    </location>
</feature>
<evidence type="ECO:0000256" key="3">
    <source>
        <dbReference type="ARBA" id="ARBA00022692"/>
    </source>
</evidence>
<dbReference type="InterPro" id="IPR050833">
    <property type="entry name" value="Poly_Biosynth_Transport"/>
</dbReference>
<evidence type="ECO:0000256" key="4">
    <source>
        <dbReference type="ARBA" id="ARBA00022989"/>
    </source>
</evidence>
<dbReference type="Pfam" id="PF01943">
    <property type="entry name" value="Polysacc_synt"/>
    <property type="match status" value="1"/>
</dbReference>
<keyword evidence="3 6" id="KW-0812">Transmembrane</keyword>
<feature type="transmembrane region" description="Helical" evidence="6">
    <location>
        <begin position="30"/>
        <end position="48"/>
    </location>
</feature>
<comment type="caution">
    <text evidence="7">The sequence shown here is derived from an EMBL/GenBank/DDBJ whole genome shotgun (WGS) entry which is preliminary data.</text>
</comment>
<feature type="transmembrane region" description="Helical" evidence="6">
    <location>
        <begin position="54"/>
        <end position="73"/>
    </location>
</feature>
<feature type="transmembrane region" description="Helical" evidence="6">
    <location>
        <begin position="138"/>
        <end position="159"/>
    </location>
</feature>
<proteinExistence type="predicted"/>
<keyword evidence="2" id="KW-1003">Cell membrane</keyword>
<dbReference type="Proteomes" id="UP000198900">
    <property type="component" value="Unassembled WGS sequence"/>
</dbReference>
<dbReference type="PANTHER" id="PTHR30250">
    <property type="entry name" value="PST FAMILY PREDICTED COLANIC ACID TRANSPORTER"/>
    <property type="match status" value="1"/>
</dbReference>
<sequence length="457" mass="48834">MTLARIAHIAVSVQRNPTVRRIASSFASRVLGAVANLAFVVYLGRYLGAAQTGLYMIGLGAATLLSTIGRLGLEQIVIREGGPLVRDGQWRALRSIYRRTQRMSLCASIAIAALLLLVNDPLAHDVFHQESLRDVMPWFAASIIPLAFALLHVPFLQIIHRPEASIAILSLWIPLISLPLMLLVHPQTGVQGAQIYLAASVFNAALAYAQWRRFIAHKTRDIAERAVPHPPLLSAAAPLLIGNVGQMALLWVAVFAVGMSASPGAVGAYSIAQRVALTLSGFLVPPIDALVGPRIAVMRGVKTRDEIEEMVQRISSLLFVVAAGAFILILLFGPEILKLFGGEFGEGYGALVFLTFGQLVIVASGSVRPLLVVHGREKTIRNAMSGAAACCIVLCAVLLPLIGPVGAAIATSLSLAGEKIVEGVAARRRLGISVFPSVGFYALHLKNWLARNDGQRS</sequence>